<keyword evidence="3" id="KW-1185">Reference proteome</keyword>
<dbReference type="CDD" id="cd20306">
    <property type="entry name" value="cupin_OxDC-like"/>
    <property type="match status" value="1"/>
</dbReference>
<organism evidence="2 3">
    <name type="scientific">Caldalkalibacillus horti</name>
    <dbReference type="NCBI Taxonomy" id="77523"/>
    <lineage>
        <taxon>Bacteria</taxon>
        <taxon>Bacillati</taxon>
        <taxon>Bacillota</taxon>
        <taxon>Bacilli</taxon>
        <taxon>Bacillales</taxon>
        <taxon>Bacillaceae</taxon>
        <taxon>Caldalkalibacillus</taxon>
    </lineage>
</organism>
<evidence type="ECO:0000313" key="2">
    <source>
        <dbReference type="EMBL" id="MDQ0168378.1"/>
    </source>
</evidence>
<dbReference type="Proteomes" id="UP001235840">
    <property type="component" value="Unassembled WGS sequence"/>
</dbReference>
<dbReference type="InterPro" id="IPR006045">
    <property type="entry name" value="Cupin_1"/>
</dbReference>
<evidence type="ECO:0000313" key="3">
    <source>
        <dbReference type="Proteomes" id="UP001235840"/>
    </source>
</evidence>
<dbReference type="EMBL" id="JAUSTY010000030">
    <property type="protein sequence ID" value="MDQ0168378.1"/>
    <property type="molecule type" value="Genomic_DNA"/>
</dbReference>
<evidence type="ECO:0000259" key="1">
    <source>
        <dbReference type="SMART" id="SM00835"/>
    </source>
</evidence>
<dbReference type="SMART" id="SM00835">
    <property type="entry name" value="Cupin_1"/>
    <property type="match status" value="1"/>
</dbReference>
<sequence length="229" mass="25914">MVNPYVKFTSSNVQYFADLNQNRLVTRNSENYINRLGKDILNTLGNVSLLDIYLSKSRVVEPHYHQNASELVYCITGSAVVSLINPFTNELSNVPIAPGQVANVPQGWWHWEIASEDRTHLLAIFDAPYPEYIFGSDILRKTPIEVLAHTYCLNPEQLRKTLAPLNETIVIGPTDGCVRQTYANQGNQRGSYSNPPAYSTTSYPYAGSIDPRFSQSNYYTQSNSYENRY</sequence>
<dbReference type="Gene3D" id="2.60.120.10">
    <property type="entry name" value="Jelly Rolls"/>
    <property type="match status" value="1"/>
</dbReference>
<comment type="caution">
    <text evidence="2">The sequence shown here is derived from an EMBL/GenBank/DDBJ whole genome shotgun (WGS) entry which is preliminary data.</text>
</comment>
<dbReference type="InterPro" id="IPR014710">
    <property type="entry name" value="RmlC-like_jellyroll"/>
</dbReference>
<dbReference type="Pfam" id="PF00190">
    <property type="entry name" value="Cupin_1"/>
    <property type="match status" value="1"/>
</dbReference>
<dbReference type="InterPro" id="IPR011051">
    <property type="entry name" value="RmlC_Cupin_sf"/>
</dbReference>
<protein>
    <submittedName>
        <fullName evidence="2">Quercetin dioxygenase-like cupin family protein</fullName>
    </submittedName>
</protein>
<gene>
    <name evidence="2" type="ORF">J2S11_004340</name>
</gene>
<dbReference type="SUPFAM" id="SSF51182">
    <property type="entry name" value="RmlC-like cupins"/>
    <property type="match status" value="1"/>
</dbReference>
<name>A0ABT9W557_9BACI</name>
<accession>A0ABT9W557</accession>
<reference evidence="2 3" key="1">
    <citation type="submission" date="2023-07" db="EMBL/GenBank/DDBJ databases">
        <title>Genomic Encyclopedia of Type Strains, Phase IV (KMG-IV): sequencing the most valuable type-strain genomes for metagenomic binning, comparative biology and taxonomic classification.</title>
        <authorList>
            <person name="Goeker M."/>
        </authorList>
    </citation>
    <scope>NUCLEOTIDE SEQUENCE [LARGE SCALE GENOMIC DNA]</scope>
    <source>
        <strain evidence="2 3">DSM 12751</strain>
    </source>
</reference>
<dbReference type="RefSeq" id="WP_307398061.1">
    <property type="nucleotide sequence ID" value="NZ_BAAADK010000043.1"/>
</dbReference>
<proteinExistence type="predicted"/>
<feature type="domain" description="Cupin type-1" evidence="1">
    <location>
        <begin position="15"/>
        <end position="159"/>
    </location>
</feature>